<evidence type="ECO:0000313" key="2">
    <source>
        <dbReference type="EMBL" id="MEN7547529.1"/>
    </source>
</evidence>
<protein>
    <submittedName>
        <fullName evidence="2">Uncharacterized protein</fullName>
    </submittedName>
</protein>
<dbReference type="Proteomes" id="UP001403385">
    <property type="component" value="Unassembled WGS sequence"/>
</dbReference>
<reference evidence="2 3" key="1">
    <citation type="submission" date="2024-04" db="EMBL/GenBank/DDBJ databases">
        <title>Novel genus in family Flammeovirgaceae.</title>
        <authorList>
            <person name="Nguyen T.H."/>
            <person name="Vuong T.Q."/>
            <person name="Le H."/>
            <person name="Kim S.-G."/>
        </authorList>
    </citation>
    <scope>NUCLEOTIDE SEQUENCE [LARGE SCALE GENOMIC DNA]</scope>
    <source>
        <strain evidence="2 3">JCM 23209</strain>
    </source>
</reference>
<keyword evidence="3" id="KW-1185">Reference proteome</keyword>
<dbReference type="RefSeq" id="WP_346820317.1">
    <property type="nucleotide sequence ID" value="NZ_JBDKWZ010000003.1"/>
</dbReference>
<evidence type="ECO:0000256" key="1">
    <source>
        <dbReference type="SAM" id="SignalP"/>
    </source>
</evidence>
<evidence type="ECO:0000313" key="3">
    <source>
        <dbReference type="Proteomes" id="UP001403385"/>
    </source>
</evidence>
<gene>
    <name evidence="2" type="ORF">AAG747_06400</name>
</gene>
<comment type="caution">
    <text evidence="2">The sequence shown here is derived from an EMBL/GenBank/DDBJ whole genome shotgun (WGS) entry which is preliminary data.</text>
</comment>
<feature type="chain" id="PRO_5043925662" evidence="1">
    <location>
        <begin position="20"/>
        <end position="47"/>
    </location>
</feature>
<dbReference type="AlphaFoldDB" id="A0AAW9RRZ6"/>
<keyword evidence="1" id="KW-0732">Signal</keyword>
<name>A0AAW9RRZ6_9BACT</name>
<feature type="signal peptide" evidence="1">
    <location>
        <begin position="1"/>
        <end position="19"/>
    </location>
</feature>
<organism evidence="2 3">
    <name type="scientific">Rapidithrix thailandica</name>
    <dbReference type="NCBI Taxonomy" id="413964"/>
    <lineage>
        <taxon>Bacteria</taxon>
        <taxon>Pseudomonadati</taxon>
        <taxon>Bacteroidota</taxon>
        <taxon>Cytophagia</taxon>
        <taxon>Cytophagales</taxon>
        <taxon>Flammeovirgaceae</taxon>
        <taxon>Rapidithrix</taxon>
    </lineage>
</organism>
<proteinExistence type="predicted"/>
<accession>A0AAW9RRZ6</accession>
<dbReference type="EMBL" id="JBDKWZ010000003">
    <property type="protein sequence ID" value="MEN7547529.1"/>
    <property type="molecule type" value="Genomic_DNA"/>
</dbReference>
<sequence length="47" mass="5171">MKKLVMMVLWVFCAQTVFSQSLFIPNGSSGIGTSIPLSQTSGAHQWR</sequence>